<reference evidence="4 5" key="1">
    <citation type="submission" date="2023-10" db="EMBL/GenBank/DDBJ databases">
        <title>Genomes of two closely related lineages of the louse Polyplax serrata with different host specificities.</title>
        <authorList>
            <person name="Martinu J."/>
            <person name="Tarabai H."/>
            <person name="Stefka J."/>
            <person name="Hypsa V."/>
        </authorList>
    </citation>
    <scope>NUCLEOTIDE SEQUENCE [LARGE SCALE GENOMIC DNA]</scope>
    <source>
        <strain evidence="4">HR10_N</strain>
    </source>
</reference>
<dbReference type="PANTHER" id="PTHR18839:SF0">
    <property type="entry name" value="MITOTIC INTERACTOR AND SUBSTRATE OF PLK1 ISOFORM X1-RELATED"/>
    <property type="match status" value="1"/>
</dbReference>
<dbReference type="InterPro" id="IPR042779">
    <property type="entry name" value="MISP/MISP3-like"/>
</dbReference>
<evidence type="ECO:0000256" key="2">
    <source>
        <dbReference type="SAM" id="MobiDB-lite"/>
    </source>
</evidence>
<feature type="domain" description="A-kinase anchor protein 2 C-terminal" evidence="3">
    <location>
        <begin position="328"/>
        <end position="586"/>
    </location>
</feature>
<dbReference type="Proteomes" id="UP001372834">
    <property type="component" value="Unassembled WGS sequence"/>
</dbReference>
<evidence type="ECO:0000256" key="1">
    <source>
        <dbReference type="ARBA" id="ARBA00023054"/>
    </source>
</evidence>
<keyword evidence="1" id="KW-0175">Coiled coil</keyword>
<proteinExistence type="predicted"/>
<feature type="compositionally biased region" description="Basic and acidic residues" evidence="2">
    <location>
        <begin position="498"/>
        <end position="511"/>
    </location>
</feature>
<comment type="caution">
    <text evidence="4">The sequence shown here is derived from an EMBL/GenBank/DDBJ whole genome shotgun (WGS) entry which is preliminary data.</text>
</comment>
<dbReference type="EMBL" id="JAWJWE010000039">
    <property type="protein sequence ID" value="KAK6620586.1"/>
    <property type="molecule type" value="Genomic_DNA"/>
</dbReference>
<dbReference type="PANTHER" id="PTHR18839">
    <property type="entry name" value="MITOTIC INTERACTOR AND SUBSTRATE OF PLK1 MISP FAMILY MEMBER"/>
    <property type="match status" value="1"/>
</dbReference>
<feature type="compositionally biased region" description="Polar residues" evidence="2">
    <location>
        <begin position="164"/>
        <end position="174"/>
    </location>
</feature>
<dbReference type="Pfam" id="PF15304">
    <property type="entry name" value="AKAP2_C"/>
    <property type="match status" value="2"/>
</dbReference>
<feature type="region of interest" description="Disordered" evidence="2">
    <location>
        <begin position="139"/>
        <end position="229"/>
    </location>
</feature>
<feature type="domain" description="A-kinase anchor protein 2 C-terminal" evidence="3">
    <location>
        <begin position="269"/>
        <end position="324"/>
    </location>
</feature>
<protein>
    <recommendedName>
        <fullName evidence="3">A-kinase anchor protein 2 C-terminal domain-containing protein</fullName>
    </recommendedName>
</protein>
<evidence type="ECO:0000313" key="4">
    <source>
        <dbReference type="EMBL" id="KAK6620586.1"/>
    </source>
</evidence>
<dbReference type="AlphaFoldDB" id="A0AAN8P5K7"/>
<feature type="region of interest" description="Disordered" evidence="2">
    <location>
        <begin position="483"/>
        <end position="521"/>
    </location>
</feature>
<sequence length="589" mass="67799">MEIPRDVIIRDSIIENKERTKNYWEQLMMAASDTNGNMRVWDTPDAPSPNSNTTKSFRNSYNVTLNSVSDSSNDKLSDYIETDSTELMKNRSNNILSMEDRIALELQEQKEREDELRRLRKQLSIDSGKEIFSVKDVSTEELSSIHTNDDSTFSEYGSEEKQSLDGNNSRVNTPHSEDFVHRRTQSLDSVSSGHSSGSASFNDRDRDSPRKKISVRPYEDPQEEEELPTYKRIENETPIEREIRISREREEELRKEKGITVGNPKVEQVKIQKNFGKKDAVKNDTRDVQHRIATNRIQQEIEEANERENELRTEGKILTTSEERVDAKVTRFTQLAEFAILENRHNDSRMKRSLSVSHLMVPDSSQDNLKRNHQVNVTSLNGTKRFTPNPSQKAGIMQRFIAGKGRLSFPPMNSDNEFVTDKPIRRPLGRSLTGLDVNTAVRKGYIPAGEKIQEELKEMEKREEELRLQRALNPVSTNTYLHRSQPNLLNISDDEGGEEHHSWTSHKEHQKPVSRLTHSASNPHLLDDSLEKVEYFIDTKCNDRTITIVICVLCNLRIGAVNLVTVNIRLSNKRFSLLEQWESRIQGAQ</sequence>
<name>A0AAN8P5K7_POLSC</name>
<evidence type="ECO:0000259" key="3">
    <source>
        <dbReference type="Pfam" id="PF15304"/>
    </source>
</evidence>
<gene>
    <name evidence="4" type="ORF">RUM43_010878</name>
</gene>
<accession>A0AAN8P5K7</accession>
<organism evidence="4 5">
    <name type="scientific">Polyplax serrata</name>
    <name type="common">Common mouse louse</name>
    <dbReference type="NCBI Taxonomy" id="468196"/>
    <lineage>
        <taxon>Eukaryota</taxon>
        <taxon>Metazoa</taxon>
        <taxon>Ecdysozoa</taxon>
        <taxon>Arthropoda</taxon>
        <taxon>Hexapoda</taxon>
        <taxon>Insecta</taxon>
        <taxon>Pterygota</taxon>
        <taxon>Neoptera</taxon>
        <taxon>Paraneoptera</taxon>
        <taxon>Psocodea</taxon>
        <taxon>Troctomorpha</taxon>
        <taxon>Phthiraptera</taxon>
        <taxon>Anoplura</taxon>
        <taxon>Polyplacidae</taxon>
        <taxon>Polyplax</taxon>
    </lineage>
</organism>
<evidence type="ECO:0000313" key="5">
    <source>
        <dbReference type="Proteomes" id="UP001372834"/>
    </source>
</evidence>
<feature type="compositionally biased region" description="Low complexity" evidence="2">
    <location>
        <begin position="186"/>
        <end position="200"/>
    </location>
</feature>
<dbReference type="InterPro" id="IPR029304">
    <property type="entry name" value="AKAP2_C"/>
</dbReference>
<feature type="compositionally biased region" description="Polar residues" evidence="2">
    <location>
        <begin position="140"/>
        <end position="155"/>
    </location>
</feature>